<dbReference type="RefSeq" id="XP_060339985.1">
    <property type="nucleotide sequence ID" value="XM_060484140.1"/>
</dbReference>
<name>A0AA39NQW0_ARMTA</name>
<dbReference type="AlphaFoldDB" id="A0AA39NQW0"/>
<feature type="region of interest" description="Disordered" evidence="1">
    <location>
        <begin position="166"/>
        <end position="188"/>
    </location>
</feature>
<gene>
    <name evidence="3" type="ORF">EV420DRAFT_95670</name>
</gene>
<dbReference type="Proteomes" id="UP001175211">
    <property type="component" value="Unassembled WGS sequence"/>
</dbReference>
<dbReference type="EMBL" id="JAUEPS010000001">
    <property type="protein sequence ID" value="KAK0470192.1"/>
    <property type="molecule type" value="Genomic_DNA"/>
</dbReference>
<evidence type="ECO:0000256" key="1">
    <source>
        <dbReference type="SAM" id="MobiDB-lite"/>
    </source>
</evidence>
<keyword evidence="4" id="KW-1185">Reference proteome</keyword>
<keyword evidence="2" id="KW-1133">Transmembrane helix</keyword>
<evidence type="ECO:0000313" key="4">
    <source>
        <dbReference type="Proteomes" id="UP001175211"/>
    </source>
</evidence>
<evidence type="ECO:0000313" key="3">
    <source>
        <dbReference type="EMBL" id="KAK0470192.1"/>
    </source>
</evidence>
<evidence type="ECO:0000256" key="2">
    <source>
        <dbReference type="SAM" id="Phobius"/>
    </source>
</evidence>
<feature type="compositionally biased region" description="Basic residues" evidence="1">
    <location>
        <begin position="171"/>
        <end position="180"/>
    </location>
</feature>
<protein>
    <submittedName>
        <fullName evidence="3">Uncharacterized protein</fullName>
    </submittedName>
</protein>
<sequence>MKGQQLMFLPRWLLKVLQRVLCSRAGGLSPLKAILLLWRFFWRFLRRFSRTRDDGAPDELPQHIPDQVSYLPQDMETRAMSLAVEDEPVPAVVCRIITLPNNTGLAVETDLNPSNGHPPLHGPRPSSIMRSPIKGSFNSYARSNPSNLPQDTSGTVFNSAADAHLNPSHAHLPHARRRSGRGGLSSDSDVETSAIFSHCRRYILSSSPYIPECIARLGLD</sequence>
<feature type="transmembrane region" description="Helical" evidence="2">
    <location>
        <begin position="21"/>
        <end position="42"/>
    </location>
</feature>
<organism evidence="3 4">
    <name type="scientific">Armillaria tabescens</name>
    <name type="common">Ringless honey mushroom</name>
    <name type="synonym">Agaricus tabescens</name>
    <dbReference type="NCBI Taxonomy" id="1929756"/>
    <lineage>
        <taxon>Eukaryota</taxon>
        <taxon>Fungi</taxon>
        <taxon>Dikarya</taxon>
        <taxon>Basidiomycota</taxon>
        <taxon>Agaricomycotina</taxon>
        <taxon>Agaricomycetes</taxon>
        <taxon>Agaricomycetidae</taxon>
        <taxon>Agaricales</taxon>
        <taxon>Marasmiineae</taxon>
        <taxon>Physalacriaceae</taxon>
        <taxon>Desarmillaria</taxon>
    </lineage>
</organism>
<keyword evidence="2" id="KW-0472">Membrane</keyword>
<reference evidence="3" key="1">
    <citation type="submission" date="2023-06" db="EMBL/GenBank/DDBJ databases">
        <authorList>
            <consortium name="Lawrence Berkeley National Laboratory"/>
            <person name="Ahrendt S."/>
            <person name="Sahu N."/>
            <person name="Indic B."/>
            <person name="Wong-Bajracharya J."/>
            <person name="Merenyi Z."/>
            <person name="Ke H.-M."/>
            <person name="Monk M."/>
            <person name="Kocsube S."/>
            <person name="Drula E."/>
            <person name="Lipzen A."/>
            <person name="Balint B."/>
            <person name="Henrissat B."/>
            <person name="Andreopoulos B."/>
            <person name="Martin F.M."/>
            <person name="Harder C.B."/>
            <person name="Rigling D."/>
            <person name="Ford K.L."/>
            <person name="Foster G.D."/>
            <person name="Pangilinan J."/>
            <person name="Papanicolaou A."/>
            <person name="Barry K."/>
            <person name="LaButti K."/>
            <person name="Viragh M."/>
            <person name="Koriabine M."/>
            <person name="Yan M."/>
            <person name="Riley R."/>
            <person name="Champramary S."/>
            <person name="Plett K.L."/>
            <person name="Tsai I.J."/>
            <person name="Slot J."/>
            <person name="Sipos G."/>
            <person name="Plett J."/>
            <person name="Nagy L.G."/>
            <person name="Grigoriev I.V."/>
        </authorList>
    </citation>
    <scope>NUCLEOTIDE SEQUENCE</scope>
    <source>
        <strain evidence="3">CCBAS 213</strain>
    </source>
</reference>
<proteinExistence type="predicted"/>
<keyword evidence="2" id="KW-0812">Transmembrane</keyword>
<accession>A0AA39NQW0</accession>
<dbReference type="GeneID" id="85367688"/>
<comment type="caution">
    <text evidence="3">The sequence shown here is derived from an EMBL/GenBank/DDBJ whole genome shotgun (WGS) entry which is preliminary data.</text>
</comment>